<dbReference type="InterPro" id="IPR052016">
    <property type="entry name" value="Bact_Sigma-Reg"/>
</dbReference>
<dbReference type="GO" id="GO:0016791">
    <property type="term" value="F:phosphatase activity"/>
    <property type="evidence" value="ECO:0007669"/>
    <property type="project" value="TreeGrafter"/>
</dbReference>
<dbReference type="GO" id="GO:0000160">
    <property type="term" value="P:phosphorelay signal transduction system"/>
    <property type="evidence" value="ECO:0007669"/>
    <property type="project" value="InterPro"/>
</dbReference>
<dbReference type="SMART" id="SM00448">
    <property type="entry name" value="REC"/>
    <property type="match status" value="1"/>
</dbReference>
<proteinExistence type="predicted"/>
<protein>
    <submittedName>
        <fullName evidence="4">Fused response regulator/phosphatase</fullName>
    </submittedName>
</protein>
<dbReference type="Gene3D" id="3.60.40.10">
    <property type="entry name" value="PPM-type phosphatase domain"/>
    <property type="match status" value="1"/>
</dbReference>
<dbReference type="InterPro" id="IPR011006">
    <property type="entry name" value="CheY-like_superfamily"/>
</dbReference>
<evidence type="ECO:0000256" key="1">
    <source>
        <dbReference type="ARBA" id="ARBA00022801"/>
    </source>
</evidence>
<dbReference type="Pfam" id="PF07228">
    <property type="entry name" value="SpoIIE"/>
    <property type="match status" value="1"/>
</dbReference>
<gene>
    <name evidence="4" type="ORF">J3U87_01420</name>
</gene>
<dbReference type="InterPro" id="IPR036457">
    <property type="entry name" value="PPM-type-like_dom_sf"/>
</dbReference>
<accession>A0A8A4TPU5</accession>
<name>A0A8A4TPU5_SULCO</name>
<reference evidence="4" key="1">
    <citation type="submission" date="2021-03" db="EMBL/GenBank/DDBJ databases">
        <title>Acanthopleuribacteraceae sp. M133.</title>
        <authorList>
            <person name="Wang G."/>
        </authorList>
    </citation>
    <scope>NUCLEOTIDE SEQUENCE</scope>
    <source>
        <strain evidence="4">M133</strain>
    </source>
</reference>
<keyword evidence="2" id="KW-0597">Phosphoprotein</keyword>
<dbReference type="SMART" id="SM00331">
    <property type="entry name" value="PP2C_SIG"/>
    <property type="match status" value="1"/>
</dbReference>
<dbReference type="PROSITE" id="PS50110">
    <property type="entry name" value="RESPONSE_REGULATORY"/>
    <property type="match status" value="1"/>
</dbReference>
<dbReference type="RefSeq" id="WP_272932449.1">
    <property type="nucleotide sequence ID" value="NZ_CP071793.1"/>
</dbReference>
<evidence type="ECO:0000313" key="5">
    <source>
        <dbReference type="Proteomes" id="UP000663929"/>
    </source>
</evidence>
<dbReference type="Pfam" id="PF00072">
    <property type="entry name" value="Response_reg"/>
    <property type="match status" value="1"/>
</dbReference>
<dbReference type="KEGG" id="scor:J3U87_01420"/>
<dbReference type="AlphaFoldDB" id="A0A8A4TPU5"/>
<dbReference type="EMBL" id="CP071793">
    <property type="protein sequence ID" value="QTD51102.1"/>
    <property type="molecule type" value="Genomic_DNA"/>
</dbReference>
<evidence type="ECO:0000313" key="4">
    <source>
        <dbReference type="EMBL" id="QTD51102.1"/>
    </source>
</evidence>
<evidence type="ECO:0000256" key="2">
    <source>
        <dbReference type="PROSITE-ProRule" id="PRU00169"/>
    </source>
</evidence>
<dbReference type="InterPro" id="IPR001789">
    <property type="entry name" value="Sig_transdc_resp-reg_receiver"/>
</dbReference>
<organism evidence="4 5">
    <name type="scientific">Sulfidibacter corallicola</name>
    <dbReference type="NCBI Taxonomy" id="2818388"/>
    <lineage>
        <taxon>Bacteria</taxon>
        <taxon>Pseudomonadati</taxon>
        <taxon>Acidobacteriota</taxon>
        <taxon>Holophagae</taxon>
        <taxon>Acanthopleuribacterales</taxon>
        <taxon>Acanthopleuribacteraceae</taxon>
        <taxon>Sulfidibacter</taxon>
    </lineage>
</organism>
<keyword evidence="1" id="KW-0378">Hydrolase</keyword>
<dbReference type="Gene3D" id="3.40.50.2300">
    <property type="match status" value="1"/>
</dbReference>
<dbReference type="Proteomes" id="UP000663929">
    <property type="component" value="Chromosome"/>
</dbReference>
<feature type="domain" description="Response regulatory" evidence="3">
    <location>
        <begin position="19"/>
        <end position="136"/>
    </location>
</feature>
<evidence type="ECO:0000259" key="3">
    <source>
        <dbReference type="PROSITE" id="PS50110"/>
    </source>
</evidence>
<dbReference type="PANTHER" id="PTHR43156:SF2">
    <property type="entry name" value="STAGE II SPORULATION PROTEIN E"/>
    <property type="match status" value="1"/>
</dbReference>
<feature type="modified residue" description="4-aspartylphosphate" evidence="2">
    <location>
        <position position="69"/>
    </location>
</feature>
<dbReference type="SUPFAM" id="SSF52172">
    <property type="entry name" value="CheY-like"/>
    <property type="match status" value="1"/>
</dbReference>
<keyword evidence="5" id="KW-1185">Reference proteome</keyword>
<sequence>MTAHPGAASRHGWTELRIRVLLIDDQLMVGEAVRRMLATCPDIDFHFLRDPTKAIEVATEIQPTVILQDLVMPDIDGLTLVKYMRAHPKLRTVPLIVLSTREDPQTKAEAFQLGANDYLVKLPDRVELEARIRHHSKGYINMLQRDQAYRALKKSQEALANELAHAADYIRSLLPQPMQGEITSDWRFVPSTSLGGDSFGHHWVDEDHLAMYLLDVCGHGIGPALLSISAINVLRSHTLPNVDFRRPDEVLAGLNQSFPMEQHNGLFFTAWYGVFRKSTRELVYASGGHPPAILCTGPDRNRTRVLPLRTPSPVIGGFAESTFHAEQCQVEPFGVLYLFSDGVYEVFDRDGERLPFETFAEELTRGCQVSGESSHLDHMLDFVRRFQDSKPLEDDFSLLELRF</sequence>
<dbReference type="PANTHER" id="PTHR43156">
    <property type="entry name" value="STAGE II SPORULATION PROTEIN E-RELATED"/>
    <property type="match status" value="1"/>
</dbReference>
<dbReference type="InterPro" id="IPR001932">
    <property type="entry name" value="PPM-type_phosphatase-like_dom"/>
</dbReference>